<organism evidence="2 3">
    <name type="scientific">Anaerobutyricum hallii</name>
    <dbReference type="NCBI Taxonomy" id="39488"/>
    <lineage>
        <taxon>Bacteria</taxon>
        <taxon>Bacillati</taxon>
        <taxon>Bacillota</taxon>
        <taxon>Clostridia</taxon>
        <taxon>Lachnospirales</taxon>
        <taxon>Lachnospiraceae</taxon>
        <taxon>Anaerobutyricum</taxon>
    </lineage>
</organism>
<dbReference type="InterPro" id="IPR004843">
    <property type="entry name" value="Calcineurin-like_PHP"/>
</dbReference>
<evidence type="ECO:0000313" key="2">
    <source>
        <dbReference type="EMBL" id="CUN50034.1"/>
    </source>
</evidence>
<dbReference type="GO" id="GO:0016787">
    <property type="term" value="F:hydrolase activity"/>
    <property type="evidence" value="ECO:0007669"/>
    <property type="project" value="UniProtKB-KW"/>
</dbReference>
<dbReference type="Proteomes" id="UP000095679">
    <property type="component" value="Unassembled WGS sequence"/>
</dbReference>
<reference evidence="2 3" key="1">
    <citation type="submission" date="2015-09" db="EMBL/GenBank/DDBJ databases">
        <authorList>
            <consortium name="Pathogen Informatics"/>
        </authorList>
    </citation>
    <scope>NUCLEOTIDE SEQUENCE [LARGE SCALE GENOMIC DNA]</scope>
    <source>
        <strain evidence="2 3">2789STDY5834835</strain>
    </source>
</reference>
<dbReference type="RefSeq" id="WP_055297791.1">
    <property type="nucleotide sequence ID" value="NZ_BLYK01000008.1"/>
</dbReference>
<keyword evidence="2" id="KW-0378">Hydrolase</keyword>
<dbReference type="AlphaFoldDB" id="A0A173XEE0"/>
<dbReference type="SUPFAM" id="SSF56300">
    <property type="entry name" value="Metallo-dependent phosphatases"/>
    <property type="match status" value="1"/>
</dbReference>
<proteinExistence type="predicted"/>
<evidence type="ECO:0000313" key="3">
    <source>
        <dbReference type="Proteomes" id="UP000095679"/>
    </source>
</evidence>
<dbReference type="Pfam" id="PF00149">
    <property type="entry name" value="Metallophos"/>
    <property type="match status" value="1"/>
</dbReference>
<dbReference type="EMBL" id="CYZL01000001">
    <property type="protein sequence ID" value="CUN50034.1"/>
    <property type="molecule type" value="Genomic_DNA"/>
</dbReference>
<dbReference type="InterPro" id="IPR029052">
    <property type="entry name" value="Metallo-depent_PP-like"/>
</dbReference>
<protein>
    <submittedName>
        <fullName evidence="2">Predicted phosphoesterase or phosphohydrolase</fullName>
    </submittedName>
</protein>
<gene>
    <name evidence="2" type="ORF">ERS852450_00104</name>
</gene>
<dbReference type="Gene3D" id="3.60.21.10">
    <property type="match status" value="1"/>
</dbReference>
<evidence type="ECO:0000259" key="1">
    <source>
        <dbReference type="Pfam" id="PF00149"/>
    </source>
</evidence>
<sequence length="167" mass="19714">MKYYISDLHLFHNRILEKFNRPFSSVEEMHEVIINNWKNKVKDDDTVYILGDVGMYHAREIGNILNNLPGRKILVTGNHDFKNIHSSSYKKTFAKITSYLEIEDNGRNVVLFHYPIEDWNGKYRGYYHLHGHVHNNGDSLSKKDRRYNVSAEIVDYTPISLDELEQK</sequence>
<name>A0A173XEE0_9FIRM</name>
<feature type="domain" description="Calcineurin-like phosphoesterase" evidence="1">
    <location>
        <begin position="5"/>
        <end position="134"/>
    </location>
</feature>
<accession>A0A173XEE0</accession>